<keyword evidence="2" id="KW-1185">Reference proteome</keyword>
<accession>A0ABX7F6E0</accession>
<evidence type="ECO:0008006" key="3">
    <source>
        <dbReference type="Google" id="ProtNLM"/>
    </source>
</evidence>
<dbReference type="Proteomes" id="UP000596387">
    <property type="component" value="Chromosome"/>
</dbReference>
<protein>
    <recommendedName>
        <fullName evidence="3">Antitoxin Xre/MbcA/ParS-like toxin-binding domain-containing protein</fullName>
    </recommendedName>
</protein>
<evidence type="ECO:0000313" key="2">
    <source>
        <dbReference type="Proteomes" id="UP000596387"/>
    </source>
</evidence>
<proteinExistence type="predicted"/>
<evidence type="ECO:0000313" key="1">
    <source>
        <dbReference type="EMBL" id="QRF64932.1"/>
    </source>
</evidence>
<reference evidence="1 2" key="1">
    <citation type="submission" date="2019-12" db="EMBL/GenBank/DDBJ databases">
        <title>Complete Genome Sequence of a Quorum-Sensing Bacterium,Rhodobacteraceae bacterium C31, Isolated from a marine microalgae symbiotic bacteria.</title>
        <authorList>
            <person name="Zhang Y."/>
        </authorList>
    </citation>
    <scope>NUCLEOTIDE SEQUENCE [LARGE SCALE GENOMIC DNA]</scope>
    <source>
        <strain evidence="1 2">C31</strain>
    </source>
</reference>
<dbReference type="EMBL" id="CP047166">
    <property type="protein sequence ID" value="QRF64932.1"/>
    <property type="molecule type" value="Genomic_DNA"/>
</dbReference>
<name>A0ABX7F6E0_9RHOB</name>
<sequence length="112" mass="12031">MGILQYTNDGVFDPNAISVTVGSSPIEVAATIGMTPDEMHRNAATAQKKLRELSEVLNKVSPRFGSGRIAFAWLRSEPLSGFGGLTAMQLLKRGKIEELLDFIDSVDAGVHA</sequence>
<dbReference type="RefSeq" id="WP_082055864.1">
    <property type="nucleotide sequence ID" value="NZ_CP047166.1"/>
</dbReference>
<organism evidence="1 2">
    <name type="scientific">Ponticoccus alexandrii</name>
    <dbReference type="NCBI Taxonomy" id="1943633"/>
    <lineage>
        <taxon>Bacteria</taxon>
        <taxon>Pseudomonadati</taxon>
        <taxon>Pseudomonadota</taxon>
        <taxon>Alphaproteobacteria</taxon>
        <taxon>Rhodobacterales</taxon>
        <taxon>Roseobacteraceae</taxon>
        <taxon>Ponticoccus</taxon>
    </lineage>
</organism>
<gene>
    <name evidence="1" type="ORF">GQA70_00560</name>
</gene>